<proteinExistence type="predicted"/>
<keyword evidence="1 2" id="KW-0808">Transferase</keyword>
<dbReference type="RefSeq" id="WP_229537119.1">
    <property type="nucleotide sequence ID" value="NZ_JAJHJB010000055.1"/>
</dbReference>
<dbReference type="NCBIfam" id="TIGR02429">
    <property type="entry name" value="pcaI_scoA_fam"/>
    <property type="match status" value="1"/>
</dbReference>
<keyword evidence="2" id="KW-0413">Isomerase</keyword>
<dbReference type="NCBIfam" id="NF007394">
    <property type="entry name" value="PRK09920.1"/>
    <property type="match status" value="1"/>
</dbReference>
<dbReference type="SUPFAM" id="SSF100950">
    <property type="entry name" value="NagB/RpiA/CoA transferase-like"/>
    <property type="match status" value="1"/>
</dbReference>
<dbReference type="SMART" id="SM00882">
    <property type="entry name" value="CoA_trans"/>
    <property type="match status" value="1"/>
</dbReference>
<evidence type="ECO:0000313" key="3">
    <source>
        <dbReference type="Proteomes" id="UP001165492"/>
    </source>
</evidence>
<dbReference type="InterPro" id="IPR037171">
    <property type="entry name" value="NagB/RpiA_transferase-like"/>
</dbReference>
<name>A0ABS8HYJ6_9FIRM</name>
<dbReference type="EMBL" id="JAJHJB010000055">
    <property type="protein sequence ID" value="MCC5468253.1"/>
    <property type="molecule type" value="Genomic_DNA"/>
</dbReference>
<evidence type="ECO:0000256" key="1">
    <source>
        <dbReference type="ARBA" id="ARBA00022679"/>
    </source>
</evidence>
<dbReference type="PANTHER" id="PTHR13707:SF60">
    <property type="entry name" value="ACETATE COA-TRANSFERASE SUBUNIT ALPHA"/>
    <property type="match status" value="1"/>
</dbReference>
<dbReference type="Proteomes" id="UP001165492">
    <property type="component" value="Unassembled WGS sequence"/>
</dbReference>
<keyword evidence="3" id="KW-1185">Reference proteome</keyword>
<dbReference type="Gene3D" id="3.40.1080.10">
    <property type="entry name" value="Glutaconate Coenzyme A-transferase"/>
    <property type="match status" value="1"/>
</dbReference>
<dbReference type="GO" id="GO:0016853">
    <property type="term" value="F:isomerase activity"/>
    <property type="evidence" value="ECO:0007669"/>
    <property type="project" value="UniProtKB-KW"/>
</dbReference>
<protein>
    <submittedName>
        <fullName evidence="2">Acetate CoA-transferase subunit alpha</fullName>
        <ecNumber evidence="2">2.8.3.9</ecNumber>
    </submittedName>
</protein>
<organism evidence="2 3">
    <name type="scientific">Pelosinus baikalensis</name>
    <dbReference type="NCBI Taxonomy" id="2892015"/>
    <lineage>
        <taxon>Bacteria</taxon>
        <taxon>Bacillati</taxon>
        <taxon>Bacillota</taxon>
        <taxon>Negativicutes</taxon>
        <taxon>Selenomonadales</taxon>
        <taxon>Sporomusaceae</taxon>
        <taxon>Pelosinus</taxon>
    </lineage>
</organism>
<dbReference type="InterPro" id="IPR012792">
    <property type="entry name" value="3-oxoacid_CoA-transf_A"/>
</dbReference>
<dbReference type="EC" id="2.8.3.9" evidence="2"/>
<comment type="caution">
    <text evidence="2">The sequence shown here is derived from an EMBL/GenBank/DDBJ whole genome shotgun (WGS) entry which is preliminary data.</text>
</comment>
<dbReference type="PANTHER" id="PTHR13707">
    <property type="entry name" value="KETOACID-COENZYME A TRANSFERASE"/>
    <property type="match status" value="1"/>
</dbReference>
<dbReference type="InterPro" id="IPR004165">
    <property type="entry name" value="CoA_trans_fam_I"/>
</dbReference>
<sequence>MSKVISQEELVSLFEDKETVMMGGFMGVGAPTSLVRILVEQGVKDLTLITSDTATPDTGVGPLIVNRQVKKIIASHIGTNPETGRQMIAGETVVELVPQGTLAERIRAGGAGLGGILTPTGLGTVVEEGKEKLLVNGKEYLLELPLRADIALLKAYKADKAGNLIYRQSARNFNPIMALAADLVIVEVEEVGELKPDEVMTPGILVDKVVCCGRIS</sequence>
<dbReference type="Pfam" id="PF01144">
    <property type="entry name" value="CoA_trans"/>
    <property type="match status" value="1"/>
</dbReference>
<reference evidence="2" key="1">
    <citation type="submission" date="2021-11" db="EMBL/GenBank/DDBJ databases">
        <title>Description of a new species Pelosinus isolated from the bottom sediments of Lake Baikal.</title>
        <authorList>
            <person name="Zakharyuk A."/>
        </authorList>
    </citation>
    <scope>NUCLEOTIDE SEQUENCE</scope>
    <source>
        <strain evidence="2">Bkl1</strain>
    </source>
</reference>
<accession>A0ABS8HYJ6</accession>
<evidence type="ECO:0000313" key="2">
    <source>
        <dbReference type="EMBL" id="MCC5468253.1"/>
    </source>
</evidence>
<gene>
    <name evidence="2" type="primary">atoD</name>
    <name evidence="2" type="ORF">LMF89_23225</name>
</gene>
<dbReference type="GO" id="GO:0047371">
    <property type="term" value="F:butyrate-acetoacetate CoA-transferase activity"/>
    <property type="evidence" value="ECO:0007669"/>
    <property type="project" value="UniProtKB-EC"/>
</dbReference>